<dbReference type="EMBL" id="SEYY01002285">
    <property type="protein sequence ID" value="KAB7504816.1"/>
    <property type="molecule type" value="Genomic_DNA"/>
</dbReference>
<dbReference type="AlphaFoldDB" id="A0A5N5TDS6"/>
<evidence type="ECO:0000313" key="1">
    <source>
        <dbReference type="EMBL" id="KAB7504816.1"/>
    </source>
</evidence>
<proteinExistence type="predicted"/>
<dbReference type="Proteomes" id="UP000326759">
    <property type="component" value="Unassembled WGS sequence"/>
</dbReference>
<dbReference type="PANTHER" id="PTHR15666">
    <property type="entry name" value="COMM DOMAIN CONTAINING PROTEIN 5"/>
    <property type="match status" value="1"/>
</dbReference>
<sequence length="209" mass="23943">MEPNVSSKVKIPLLKLSIKMNSKYPKSDKIKSNKEIKASEYWQERAVFPLFVPNEVKYLIENILEFDKGFFRKLLKGTMSHEQCEHIFHNLCKAKQCSDDEDVLKLSIAYSGVVSLLRAVLKINMKTVRESTLQKDLIGLGIPEDLASDVCKIVFGPAHSNIMREIVANNPHLPKLEAFNWSVDVTLSNNWSSKVLEPLCEHDNEDNRW</sequence>
<reference evidence="1 2" key="1">
    <citation type="journal article" date="2019" name="PLoS Biol.">
        <title>Sex chromosomes control vertical transmission of feminizing Wolbachia symbionts in an isopod.</title>
        <authorList>
            <person name="Becking T."/>
            <person name="Chebbi M.A."/>
            <person name="Giraud I."/>
            <person name="Moumen B."/>
            <person name="Laverre T."/>
            <person name="Caubet Y."/>
            <person name="Peccoud J."/>
            <person name="Gilbert C."/>
            <person name="Cordaux R."/>
        </authorList>
    </citation>
    <scope>NUCLEOTIDE SEQUENCE [LARGE SCALE GENOMIC DNA]</scope>
    <source>
        <strain evidence="1">ANa2</strain>
        <tissue evidence="1">Whole body excluding digestive tract and cuticle</tissue>
    </source>
</reference>
<gene>
    <name evidence="1" type="primary">Commd5</name>
    <name evidence="1" type="ORF">Anas_12297</name>
</gene>
<dbReference type="GO" id="GO:0005634">
    <property type="term" value="C:nucleus"/>
    <property type="evidence" value="ECO:0007669"/>
    <property type="project" value="TreeGrafter"/>
</dbReference>
<organism evidence="1 2">
    <name type="scientific">Armadillidium nasatum</name>
    <dbReference type="NCBI Taxonomy" id="96803"/>
    <lineage>
        <taxon>Eukaryota</taxon>
        <taxon>Metazoa</taxon>
        <taxon>Ecdysozoa</taxon>
        <taxon>Arthropoda</taxon>
        <taxon>Crustacea</taxon>
        <taxon>Multicrustacea</taxon>
        <taxon>Malacostraca</taxon>
        <taxon>Eumalacostraca</taxon>
        <taxon>Peracarida</taxon>
        <taxon>Isopoda</taxon>
        <taxon>Oniscidea</taxon>
        <taxon>Crinocheta</taxon>
        <taxon>Armadillidiidae</taxon>
        <taxon>Armadillidium</taxon>
    </lineage>
</organism>
<comment type="caution">
    <text evidence="1">The sequence shown here is derived from an EMBL/GenBank/DDBJ whole genome shotgun (WGS) entry which is preliminary data.</text>
</comment>
<dbReference type="InterPro" id="IPR037357">
    <property type="entry name" value="COMMD5"/>
</dbReference>
<dbReference type="OrthoDB" id="6359418at2759"/>
<protein>
    <submittedName>
        <fullName evidence="1">COMM domain-containing protein 5</fullName>
    </submittedName>
</protein>
<keyword evidence="2" id="KW-1185">Reference proteome</keyword>
<evidence type="ECO:0000313" key="2">
    <source>
        <dbReference type="Proteomes" id="UP000326759"/>
    </source>
</evidence>
<accession>A0A5N5TDS6</accession>
<name>A0A5N5TDS6_9CRUS</name>
<dbReference type="PANTHER" id="PTHR15666:SF1">
    <property type="entry name" value="COMM DOMAIN-CONTAINING PROTEIN 5"/>
    <property type="match status" value="1"/>
</dbReference>